<comment type="caution">
    <text evidence="1">The sequence shown here is derived from an EMBL/GenBank/DDBJ whole genome shotgun (WGS) entry which is preliminary data.</text>
</comment>
<organism evidence="1 2">
    <name type="scientific">Shewanella mangrovi</name>
    <dbReference type="NCBI Taxonomy" id="1515746"/>
    <lineage>
        <taxon>Bacteria</taxon>
        <taxon>Pseudomonadati</taxon>
        <taxon>Pseudomonadota</taxon>
        <taxon>Gammaproteobacteria</taxon>
        <taxon>Alteromonadales</taxon>
        <taxon>Shewanellaceae</taxon>
        <taxon>Shewanella</taxon>
    </lineage>
</organism>
<sequence>MKVWLVGSALMVGILPAAYGSQIEACKVNQTAAVCTSYLEGIVDGALMYKPRAVGARLDSDDYTSRALKYRGGKRYQEANRQYCLDRLPDRDNLVLALVEGFESSTIVSQETLEEAVFSLLDCQRMN</sequence>
<dbReference type="EMBL" id="JPEO01000003">
    <property type="protein sequence ID" value="KFZ38325.1"/>
    <property type="molecule type" value="Genomic_DNA"/>
</dbReference>
<dbReference type="AlphaFoldDB" id="A0A094JEH9"/>
<dbReference type="RefSeq" id="WP_037441283.1">
    <property type="nucleotide sequence ID" value="NZ_JPEO01000003.1"/>
</dbReference>
<name>A0A094JEH9_9GAMM</name>
<dbReference type="OrthoDB" id="6400311at2"/>
<dbReference type="eggNOG" id="ENOG5033NJ6">
    <property type="taxonomic scope" value="Bacteria"/>
</dbReference>
<dbReference type="Proteomes" id="UP000029264">
    <property type="component" value="Unassembled WGS sequence"/>
</dbReference>
<proteinExistence type="predicted"/>
<evidence type="ECO:0000313" key="2">
    <source>
        <dbReference type="Proteomes" id="UP000029264"/>
    </source>
</evidence>
<reference evidence="1 2" key="1">
    <citation type="submission" date="2014-06" db="EMBL/GenBank/DDBJ databases">
        <title>Shewanella sp. YQH10.</title>
        <authorList>
            <person name="Liu Y."/>
            <person name="Zeng R."/>
        </authorList>
    </citation>
    <scope>NUCLEOTIDE SEQUENCE [LARGE SCALE GENOMIC DNA]</scope>
    <source>
        <strain evidence="1 2">YQH10</strain>
    </source>
</reference>
<accession>A0A094JEH9</accession>
<keyword evidence="2" id="KW-1185">Reference proteome</keyword>
<protein>
    <recommendedName>
        <fullName evidence="3">Rap1a immunity protein domain-containing protein</fullName>
    </recommendedName>
</protein>
<gene>
    <name evidence="1" type="ORF">HR45_07515</name>
</gene>
<evidence type="ECO:0008006" key="3">
    <source>
        <dbReference type="Google" id="ProtNLM"/>
    </source>
</evidence>
<dbReference type="STRING" id="1515746.HR45_07515"/>
<evidence type="ECO:0000313" key="1">
    <source>
        <dbReference type="EMBL" id="KFZ38325.1"/>
    </source>
</evidence>